<feature type="non-terminal residue" evidence="1">
    <location>
        <position position="1"/>
    </location>
</feature>
<dbReference type="Proteomes" id="UP000034920">
    <property type="component" value="Unassembled WGS sequence"/>
</dbReference>
<gene>
    <name evidence="1" type="ORF">UU80_C0021G0040</name>
</gene>
<reference evidence="1 2" key="1">
    <citation type="journal article" date="2015" name="Nature">
        <title>rRNA introns, odd ribosomes, and small enigmatic genomes across a large radiation of phyla.</title>
        <authorList>
            <person name="Brown C.T."/>
            <person name="Hug L.A."/>
            <person name="Thomas B.C."/>
            <person name="Sharon I."/>
            <person name="Castelle C.J."/>
            <person name="Singh A."/>
            <person name="Wilkins M.J."/>
            <person name="Williams K.H."/>
            <person name="Banfield J.F."/>
        </authorList>
    </citation>
    <scope>NUCLEOTIDE SEQUENCE [LARGE SCALE GENOMIC DNA]</scope>
</reference>
<dbReference type="EMBL" id="LCCA01000021">
    <property type="protein sequence ID" value="KKS21769.1"/>
    <property type="molecule type" value="Genomic_DNA"/>
</dbReference>
<dbReference type="STRING" id="1619103.UU80_C0021G0040"/>
<dbReference type="AlphaFoldDB" id="A0A0G0X9V2"/>
<organism evidence="1 2">
    <name type="scientific">candidate division WWE3 bacterium GW2011_GWA1_41_8</name>
    <dbReference type="NCBI Taxonomy" id="1619103"/>
    <lineage>
        <taxon>Bacteria</taxon>
        <taxon>Katanobacteria</taxon>
    </lineage>
</organism>
<comment type="caution">
    <text evidence="1">The sequence shown here is derived from an EMBL/GenBank/DDBJ whole genome shotgun (WGS) entry which is preliminary data.</text>
</comment>
<dbReference type="Gene3D" id="3.40.50.300">
    <property type="entry name" value="P-loop containing nucleotide triphosphate hydrolases"/>
    <property type="match status" value="1"/>
</dbReference>
<dbReference type="InterPro" id="IPR027417">
    <property type="entry name" value="P-loop_NTPase"/>
</dbReference>
<name>A0A0G0X9V2_UNCKA</name>
<evidence type="ECO:0000313" key="1">
    <source>
        <dbReference type="EMBL" id="KKS21769.1"/>
    </source>
</evidence>
<proteinExistence type="predicted"/>
<accession>A0A0G0X9V2</accession>
<protein>
    <submittedName>
        <fullName evidence="1">Pili biogenesis protein ATPase</fullName>
    </submittedName>
</protein>
<dbReference type="InterPro" id="IPR016181">
    <property type="entry name" value="Acyl_CoA_acyltransferase"/>
</dbReference>
<evidence type="ECO:0000313" key="2">
    <source>
        <dbReference type="Proteomes" id="UP000034920"/>
    </source>
</evidence>
<dbReference type="SUPFAM" id="SSF55729">
    <property type="entry name" value="Acyl-CoA N-acyltransferases (Nat)"/>
    <property type="match status" value="1"/>
</dbReference>
<sequence>IKMPPTAIPKTMNYKYMILSESDTEKYTEFITRCCAPFEYTLLWKDLLEKHFSFHGFYLVCKDEHNLIQGVLPLFKAQGVGSSRLVSTPYAIYTGPVSEKEDIKLGLINFAQDVAQKENVDYVEIREKFPYTYPSQFSSRSKVFNFSLHLSSNPEDVWKKLPKSSVRWGVKKAEKSGLTWTSGNSQNDVDNFYSLFLQTRKFRGVPAYPYHYFKGIINSFPDTAQSQVRLQLAQSLEVIMSQRLLPSPEHGMVPAAEIMLASDAIRNLIREGKPQMIDNTLATSVTMGMMPLERSLALLIDKGWVEETEAMKYTLHPDELRRLLKLRKFNK</sequence>